<dbReference type="GO" id="GO:0016705">
    <property type="term" value="F:oxidoreductase activity, acting on paired donors, with incorporation or reduction of molecular oxygen"/>
    <property type="evidence" value="ECO:0007669"/>
    <property type="project" value="InterPro"/>
</dbReference>
<dbReference type="OrthoDB" id="69177at2759"/>
<sequence length="1386" mass="156314">MRVELWAWESTISNTYYQLAASEELLKISDLGSIGNRISFTNFRSTRSSHHETFICERLVELRRIFFVGWSNSTREMYVEFPYAIDAEAFSTIFLRVREMFRGYLEVISWPEYKTRRQNLYNPSEAALQNTGRLYGPAELLSPTFSDESLADEPEQSSGSSADVQLNVPLPLGERNMWTTVGADQTKKHRRATTRTRPCKNGIRCIKRGTVTMSYSVAASGLSQMDFIRPQVLFVPRQSLWYPRTPNRPPPQRQPQTVETRPRRLAQQKEDFRGSVQHASIDLLGSSDDIADGLRGVEAEYLFFAAYMERESEQESWDVNGDMLQNFLDALEKVGVARSLKRVVLVTGAKQYGVHLGAPKNPMDESDPWLTDDRFPPNFYYRQQDILKKFGEKNGVPWTELGQDLVFPGSEEFYTKFDCFTSADLHAEFVDWAIDQDQTGNQAFNVVNGDIQSWQSLWPLLARRFGVKVKEDQFDGPAELRSESTLWDTPPLSVFEKEAGLKGRVRPGKLQQNIDIVKWSEREDVRQAWARLAERHGLQQDALEKATWSFLALVLGRNFDLVINTTKARKAGWTGSPATPITVKHIDFANSPLTEYEGCTAVILENVLSQEECDQLLQLAEASVPIKGNESPWKPALVNVGVGIETAAPGYRESDRIVWDQQEVTDRIWARCCLAEGIQELTATVPAGSRDGVGSWRVERCNKRMRFLKYSPGQFFKPHVDGPYWYEDKTGDYQTQYTVHLYLNDSAEVNPESDLVGGATSFLVRDPRRGRVDVNPRAGSVLIFQHSDLLHEGAKVTSGVKYTVRTDVIYKCDNFNPTYHFNSSGRAGVERAELPTASKNDSAPHPTPEGCEGRKPHPFAYAPLPTVTSVRLLKLQMDPINSALDIYRPVRCSLEVKDLNDGPVYDALSYTWECPVTIYSDPSDVSPTPRGGGLARGEDNFSRAGLDTLFKISSLDSQRAEQLLTYNTFRDSGILRGSELEGVRMREWAAAYAVLCRSWFYRAWVVQEAALCDRLTVSCGSLIFPVEAIYKAVQNMVETDKMTTLCGIMEGYMSKEDSAARQNVLNAEPQPCFRIYRPNDVGWFRPQIFRSLSYLRVFEFGYTSRVYRRSAIPDSQPLVFGSVLGAFRGQKASDPRDKVYAFLGIIQALPHGDQSSQLLVPDYTQPVEAVFRDTMRLLLCSKRRVTRTYGFANFLALGVDNEENSLLALLLELPEISEIQVPVMTPRLKEYLRGCGLVLEDGVRQRIAIQDEGKVSRCGDIGNTFHNLWKLSLFGNIIQALNVLKTKFGLAQDAVECLHLPLANGNLGVKDWESLRSTISLMYPMLLMLGGCDEVRLGDEMLPSELADILAEHEVVRLEGKAQPGQKPRQFLTEIGALLMMEGCTS</sequence>
<evidence type="ECO:0000256" key="1">
    <source>
        <dbReference type="ARBA" id="ARBA00001961"/>
    </source>
</evidence>
<dbReference type="InterPro" id="IPR036291">
    <property type="entry name" value="NAD(P)-bd_dom_sf"/>
</dbReference>
<feature type="domain" description="Prolyl 4-hydroxylase alpha subunit" evidence="5">
    <location>
        <begin position="599"/>
        <end position="809"/>
    </location>
</feature>
<evidence type="ECO:0000313" key="7">
    <source>
        <dbReference type="Proteomes" id="UP000838763"/>
    </source>
</evidence>
<accession>A0A9P1H6C8</accession>
<feature type="region of interest" description="Disordered" evidence="4">
    <location>
        <begin position="241"/>
        <end position="273"/>
    </location>
</feature>
<dbReference type="SUPFAM" id="SSF51197">
    <property type="entry name" value="Clavaminate synthase-like"/>
    <property type="match status" value="1"/>
</dbReference>
<dbReference type="PANTHER" id="PTHR32487">
    <property type="entry name" value="3-OXO-DELTA(4,5)-STEROID 5-BETA-REDUCTASE"/>
    <property type="match status" value="1"/>
</dbReference>
<dbReference type="PANTHER" id="PTHR32487:SF0">
    <property type="entry name" value="3-OXO-DELTA(4,5)-STEROID 5-BETA-REDUCTASE"/>
    <property type="match status" value="1"/>
</dbReference>
<evidence type="ECO:0000259" key="5">
    <source>
        <dbReference type="SMART" id="SM00702"/>
    </source>
</evidence>
<proteinExistence type="predicted"/>
<dbReference type="GO" id="GO:0005506">
    <property type="term" value="F:iron ion binding"/>
    <property type="evidence" value="ECO:0007669"/>
    <property type="project" value="InterPro"/>
</dbReference>
<organism evidence="6 7">
    <name type="scientific">Parascedosporium putredinis</name>
    <dbReference type="NCBI Taxonomy" id="1442378"/>
    <lineage>
        <taxon>Eukaryota</taxon>
        <taxon>Fungi</taxon>
        <taxon>Dikarya</taxon>
        <taxon>Ascomycota</taxon>
        <taxon>Pezizomycotina</taxon>
        <taxon>Sordariomycetes</taxon>
        <taxon>Hypocreomycetidae</taxon>
        <taxon>Microascales</taxon>
        <taxon>Microascaceae</taxon>
        <taxon>Parascedosporium</taxon>
    </lineage>
</organism>
<dbReference type="Pfam" id="PF22917">
    <property type="entry name" value="PRISE"/>
    <property type="match status" value="1"/>
</dbReference>
<keyword evidence="3" id="KW-0560">Oxidoreductase</keyword>
<dbReference type="SUPFAM" id="SSF51735">
    <property type="entry name" value="NAD(P)-binding Rossmann-fold domains"/>
    <property type="match status" value="1"/>
</dbReference>
<evidence type="ECO:0000256" key="4">
    <source>
        <dbReference type="SAM" id="MobiDB-lite"/>
    </source>
</evidence>
<dbReference type="GO" id="GO:0031418">
    <property type="term" value="F:L-ascorbic acid binding"/>
    <property type="evidence" value="ECO:0007669"/>
    <property type="project" value="InterPro"/>
</dbReference>
<comment type="caution">
    <text evidence="6">The sequence shown here is derived from an EMBL/GenBank/DDBJ whole genome shotgun (WGS) entry which is preliminary data.</text>
</comment>
<protein>
    <recommendedName>
        <fullName evidence="5">Prolyl 4-hydroxylase alpha subunit domain-containing protein</fullName>
    </recommendedName>
</protein>
<dbReference type="EMBL" id="CALLCH030000016">
    <property type="protein sequence ID" value="CAI4217624.1"/>
    <property type="molecule type" value="Genomic_DNA"/>
</dbReference>
<dbReference type="Gene3D" id="2.60.120.620">
    <property type="entry name" value="q2cbj1_9rhob like domain"/>
    <property type="match status" value="1"/>
</dbReference>
<dbReference type="GO" id="GO:0051213">
    <property type="term" value="F:dioxygenase activity"/>
    <property type="evidence" value="ECO:0007669"/>
    <property type="project" value="UniProtKB-KW"/>
</dbReference>
<keyword evidence="2" id="KW-0223">Dioxygenase</keyword>
<name>A0A9P1H6C8_9PEZI</name>
<evidence type="ECO:0000256" key="3">
    <source>
        <dbReference type="ARBA" id="ARBA00023002"/>
    </source>
</evidence>
<dbReference type="Proteomes" id="UP000838763">
    <property type="component" value="Unassembled WGS sequence"/>
</dbReference>
<dbReference type="InterPro" id="IPR006620">
    <property type="entry name" value="Pro_4_hyd_alph"/>
</dbReference>
<dbReference type="InterPro" id="IPR055222">
    <property type="entry name" value="PRISE-like_Rossmann-fold"/>
</dbReference>
<dbReference type="InterPro" id="IPR044862">
    <property type="entry name" value="Pro_4_hyd_alph_FE2OG_OXY"/>
</dbReference>
<dbReference type="Gene3D" id="3.40.50.720">
    <property type="entry name" value="NAD(P)-binding Rossmann-like Domain"/>
    <property type="match status" value="1"/>
</dbReference>
<comment type="cofactor">
    <cofactor evidence="1">
        <name>L-ascorbate</name>
        <dbReference type="ChEBI" id="CHEBI:38290"/>
    </cofactor>
</comment>
<keyword evidence="7" id="KW-1185">Reference proteome</keyword>
<evidence type="ECO:0000256" key="2">
    <source>
        <dbReference type="ARBA" id="ARBA00022964"/>
    </source>
</evidence>
<dbReference type="SMART" id="SM00702">
    <property type="entry name" value="P4Hc"/>
    <property type="match status" value="1"/>
</dbReference>
<evidence type="ECO:0000313" key="6">
    <source>
        <dbReference type="EMBL" id="CAI4217624.1"/>
    </source>
</evidence>
<dbReference type="Pfam" id="PF13640">
    <property type="entry name" value="2OG-FeII_Oxy_3"/>
    <property type="match status" value="1"/>
</dbReference>
<reference evidence="6" key="1">
    <citation type="submission" date="2022-11" db="EMBL/GenBank/DDBJ databases">
        <authorList>
            <person name="Scott C."/>
            <person name="Bruce N."/>
        </authorList>
    </citation>
    <scope>NUCLEOTIDE SEQUENCE</scope>
</reference>
<gene>
    <name evidence="6" type="ORF">PPNO1_LOCUS7229</name>
</gene>